<feature type="transmembrane region" description="Helical" evidence="7">
    <location>
        <begin position="115"/>
        <end position="137"/>
    </location>
</feature>
<evidence type="ECO:0000313" key="9">
    <source>
        <dbReference type="Proteomes" id="UP001596023"/>
    </source>
</evidence>
<keyword evidence="4 7" id="KW-0812">Transmembrane</keyword>
<feature type="transmembrane region" description="Helical" evidence="7">
    <location>
        <begin position="45"/>
        <end position="71"/>
    </location>
</feature>
<comment type="caution">
    <text evidence="8">The sequence shown here is derived from an EMBL/GenBank/DDBJ whole genome shotgun (WGS) entry which is preliminary data.</text>
</comment>
<dbReference type="RefSeq" id="WP_379993689.1">
    <property type="nucleotide sequence ID" value="NZ_JBHSGN010000012.1"/>
</dbReference>
<dbReference type="EMBL" id="JBHSGN010000012">
    <property type="protein sequence ID" value="MFC4672514.1"/>
    <property type="molecule type" value="Genomic_DNA"/>
</dbReference>
<dbReference type="CDD" id="cd13127">
    <property type="entry name" value="MATE_tuaB_like"/>
    <property type="match status" value="1"/>
</dbReference>
<evidence type="ECO:0000256" key="6">
    <source>
        <dbReference type="ARBA" id="ARBA00023136"/>
    </source>
</evidence>
<organism evidence="8 9">
    <name type="scientific">Dysgonomonas termitidis</name>
    <dbReference type="NCBI Taxonomy" id="1516126"/>
    <lineage>
        <taxon>Bacteria</taxon>
        <taxon>Pseudomonadati</taxon>
        <taxon>Bacteroidota</taxon>
        <taxon>Bacteroidia</taxon>
        <taxon>Bacteroidales</taxon>
        <taxon>Dysgonomonadaceae</taxon>
        <taxon>Dysgonomonas</taxon>
    </lineage>
</organism>
<evidence type="ECO:0000256" key="2">
    <source>
        <dbReference type="ARBA" id="ARBA00007430"/>
    </source>
</evidence>
<keyword evidence="6 7" id="KW-0472">Membrane</keyword>
<evidence type="ECO:0000256" key="3">
    <source>
        <dbReference type="ARBA" id="ARBA00022475"/>
    </source>
</evidence>
<evidence type="ECO:0000256" key="4">
    <source>
        <dbReference type="ARBA" id="ARBA00022692"/>
    </source>
</evidence>
<feature type="transmembrane region" description="Helical" evidence="7">
    <location>
        <begin position="384"/>
        <end position="403"/>
    </location>
</feature>
<keyword evidence="9" id="KW-1185">Reference proteome</keyword>
<dbReference type="Proteomes" id="UP001596023">
    <property type="component" value="Unassembled WGS sequence"/>
</dbReference>
<keyword evidence="5 7" id="KW-1133">Transmembrane helix</keyword>
<dbReference type="PANTHER" id="PTHR30250">
    <property type="entry name" value="PST FAMILY PREDICTED COLANIC ACID TRANSPORTER"/>
    <property type="match status" value="1"/>
</dbReference>
<sequence>MPDVSELKTKGLKGSVWNFLSMMINQLRNFIVTLILARLLTPVDFGLVSMAMVLNAILDTLADFGFSNAIIRKNKVTDTETSTVFWINILIGGCCTLLVFICAPVFAWFYDVPQLRSIVAVTSMCFLISSFGTLQTALFQRSLNFRKPFIAKLISGVSSGILGIVLAIFDFNVWALVYSNLAGWIIYTTSIWFMSSWRPKFIFNPKSVSDMFSFGWKMTLSTLLNRIIRQLDTLIIGKLYSASTLGLFNRAQSLNNLVIEYSFSSIRNVLLPSLSKLQNDLNALKYSVLKLLHVISFLTFLFAGLMYVCAEDLILFLYGKQWEGSIEIFKILGLFSISLCLPIVFDTILTVVNRMTMYLGLSVFRNILVLCAIPIGLYFGFKGYIWAISIAGIIKIIPSVFTTRSTIGLPIKDQLKSILSYVFPFASILIFWKYLCFDTNIYILNLLINGSLFAILYITLNFLVKNDGIRICKSLILGFLKRL</sequence>
<dbReference type="InterPro" id="IPR050833">
    <property type="entry name" value="Poly_Biosynth_Transport"/>
</dbReference>
<feature type="transmembrane region" description="Helical" evidence="7">
    <location>
        <begin position="328"/>
        <end position="345"/>
    </location>
</feature>
<accession>A0ABV9KR85</accession>
<evidence type="ECO:0000313" key="8">
    <source>
        <dbReference type="EMBL" id="MFC4672514.1"/>
    </source>
</evidence>
<gene>
    <name evidence="8" type="ORF">ACFO6W_02290</name>
</gene>
<feature type="transmembrane region" description="Helical" evidence="7">
    <location>
        <begin position="83"/>
        <end position="109"/>
    </location>
</feature>
<evidence type="ECO:0000256" key="7">
    <source>
        <dbReference type="SAM" id="Phobius"/>
    </source>
</evidence>
<comment type="subcellular location">
    <subcellularLocation>
        <location evidence="1">Cell membrane</location>
        <topology evidence="1">Multi-pass membrane protein</topology>
    </subcellularLocation>
</comment>
<feature type="transmembrane region" description="Helical" evidence="7">
    <location>
        <begin position="288"/>
        <end position="308"/>
    </location>
</feature>
<protein>
    <submittedName>
        <fullName evidence="8">Lipopolysaccharide biosynthesis protein</fullName>
    </submittedName>
</protein>
<keyword evidence="3" id="KW-1003">Cell membrane</keyword>
<feature type="transmembrane region" description="Helical" evidence="7">
    <location>
        <begin position="175"/>
        <end position="194"/>
    </location>
</feature>
<evidence type="ECO:0000256" key="1">
    <source>
        <dbReference type="ARBA" id="ARBA00004651"/>
    </source>
</evidence>
<feature type="transmembrane region" description="Helical" evidence="7">
    <location>
        <begin position="149"/>
        <end position="169"/>
    </location>
</feature>
<evidence type="ECO:0000256" key="5">
    <source>
        <dbReference type="ARBA" id="ARBA00022989"/>
    </source>
</evidence>
<feature type="transmembrane region" description="Helical" evidence="7">
    <location>
        <begin position="415"/>
        <end position="435"/>
    </location>
</feature>
<dbReference type="PANTHER" id="PTHR30250:SF10">
    <property type="entry name" value="LIPOPOLYSACCHARIDE BIOSYNTHESIS PROTEIN WZXC"/>
    <property type="match status" value="1"/>
</dbReference>
<name>A0ABV9KR85_9BACT</name>
<feature type="transmembrane region" description="Helical" evidence="7">
    <location>
        <begin position="441"/>
        <end position="464"/>
    </location>
</feature>
<proteinExistence type="inferred from homology"/>
<feature type="transmembrane region" description="Helical" evidence="7">
    <location>
        <begin position="357"/>
        <end position="378"/>
    </location>
</feature>
<reference evidence="9" key="1">
    <citation type="journal article" date="2019" name="Int. J. Syst. Evol. Microbiol.">
        <title>The Global Catalogue of Microorganisms (GCM) 10K type strain sequencing project: providing services to taxonomists for standard genome sequencing and annotation.</title>
        <authorList>
            <consortium name="The Broad Institute Genomics Platform"/>
            <consortium name="The Broad Institute Genome Sequencing Center for Infectious Disease"/>
            <person name="Wu L."/>
            <person name="Ma J."/>
        </authorList>
    </citation>
    <scope>NUCLEOTIDE SEQUENCE [LARGE SCALE GENOMIC DNA]</scope>
    <source>
        <strain evidence="9">CCUG 66188</strain>
    </source>
</reference>
<comment type="similarity">
    <text evidence="2">Belongs to the polysaccharide synthase family.</text>
</comment>
<dbReference type="Pfam" id="PF13440">
    <property type="entry name" value="Polysacc_synt_3"/>
    <property type="match status" value="1"/>
</dbReference>